<organism evidence="2 3">
    <name type="scientific">Fulvivirga kasyanovii</name>
    <dbReference type="NCBI Taxonomy" id="396812"/>
    <lineage>
        <taxon>Bacteria</taxon>
        <taxon>Pseudomonadati</taxon>
        <taxon>Bacteroidota</taxon>
        <taxon>Cytophagia</taxon>
        <taxon>Cytophagales</taxon>
        <taxon>Fulvivirgaceae</taxon>
        <taxon>Fulvivirga</taxon>
    </lineage>
</organism>
<dbReference type="Proteomes" id="UP000798808">
    <property type="component" value="Unassembled WGS sequence"/>
</dbReference>
<accession>A0ABW9RQ32</accession>
<gene>
    <name evidence="2" type="ORF">E1163_10710</name>
</gene>
<comment type="caution">
    <text evidence="2">The sequence shown here is derived from an EMBL/GenBank/DDBJ whole genome shotgun (WGS) entry which is preliminary data.</text>
</comment>
<evidence type="ECO:0000313" key="3">
    <source>
        <dbReference type="Proteomes" id="UP000798808"/>
    </source>
</evidence>
<reference evidence="2 3" key="1">
    <citation type="submission" date="2019-02" db="EMBL/GenBank/DDBJ databases">
        <authorList>
            <person name="Goldberg S.R."/>
            <person name="Haltli B.A."/>
            <person name="Correa H."/>
            <person name="Russell K.G."/>
        </authorList>
    </citation>
    <scope>NUCLEOTIDE SEQUENCE [LARGE SCALE GENOMIC DNA]</scope>
    <source>
        <strain evidence="2 3">JCM 16186</strain>
    </source>
</reference>
<protein>
    <recommendedName>
        <fullName evidence="4">Outer membrane protein beta-barrel domain-containing protein</fullName>
    </recommendedName>
</protein>
<proteinExistence type="predicted"/>
<feature type="signal peptide" evidence="1">
    <location>
        <begin position="1"/>
        <end position="24"/>
    </location>
</feature>
<evidence type="ECO:0008006" key="4">
    <source>
        <dbReference type="Google" id="ProtNLM"/>
    </source>
</evidence>
<feature type="chain" id="PRO_5047425174" description="Outer membrane protein beta-barrel domain-containing protein" evidence="1">
    <location>
        <begin position="25"/>
        <end position="222"/>
    </location>
</feature>
<evidence type="ECO:0000256" key="1">
    <source>
        <dbReference type="SAM" id="SignalP"/>
    </source>
</evidence>
<dbReference type="EMBL" id="SMLW01000512">
    <property type="protein sequence ID" value="MTI25414.1"/>
    <property type="molecule type" value="Genomic_DNA"/>
</dbReference>
<keyword evidence="3" id="KW-1185">Reference proteome</keyword>
<keyword evidence="1" id="KW-0732">Signal</keyword>
<evidence type="ECO:0000313" key="2">
    <source>
        <dbReference type="EMBL" id="MTI25414.1"/>
    </source>
</evidence>
<name>A0ABW9RQ32_9BACT</name>
<sequence length="222" mass="25427">MEKRCSMKYITFTLLLFSTLWCSAQDTTRMWLHIGTSVNSYNGDLEGKKKYTSSFHIGLQLNRKKRLNGNINIGAGTLNGEDRDFTFDSNQTPLPSPNKFFKTNFFYINYDLHYNIIKKRNLIVYISQGIGMIRFSPKDDEGNDLADLPETRAEEETYRQESLMLPTNLGVIYLLPNQYGVSLQAGYYNTLTDYLDNISTLGDSADNDNALAIRFAFFVPLQ</sequence>